<dbReference type="InterPro" id="IPR029063">
    <property type="entry name" value="SAM-dependent_MTases_sf"/>
</dbReference>
<dbReference type="InterPro" id="IPR025714">
    <property type="entry name" value="Methyltranfer_dom"/>
</dbReference>
<reference evidence="3 4" key="1">
    <citation type="journal article" date="2015" name="Sci. Rep.">
        <title>Genome of the facultative scuticociliatosis pathogen Pseudocohnilembus persalinus provides insight into its virulence through horizontal gene transfer.</title>
        <authorList>
            <person name="Xiong J."/>
            <person name="Wang G."/>
            <person name="Cheng J."/>
            <person name="Tian M."/>
            <person name="Pan X."/>
            <person name="Warren A."/>
            <person name="Jiang C."/>
            <person name="Yuan D."/>
            <person name="Miao W."/>
        </authorList>
    </citation>
    <scope>NUCLEOTIDE SEQUENCE [LARGE SCALE GENOMIC DNA]</scope>
    <source>
        <strain evidence="3">36N120E</strain>
    </source>
</reference>
<dbReference type="Proteomes" id="UP000054937">
    <property type="component" value="Unassembled WGS sequence"/>
</dbReference>
<feature type="compositionally biased region" description="Low complexity" evidence="1">
    <location>
        <begin position="51"/>
        <end position="73"/>
    </location>
</feature>
<dbReference type="EMBL" id="LDAU01000233">
    <property type="protein sequence ID" value="KRW98608.1"/>
    <property type="molecule type" value="Genomic_DNA"/>
</dbReference>
<dbReference type="PANTHER" id="PTHR13369">
    <property type="match status" value="1"/>
</dbReference>
<evidence type="ECO:0000313" key="3">
    <source>
        <dbReference type="EMBL" id="KRW98608.1"/>
    </source>
</evidence>
<sequence length="703" mass="82651">MEKNTQQTDNLNIPTENQGNFFQKQSFEINKQNFLENVDKIEKKEIENKDNNTQQIQQREQINQNSENNQNGENENENENKKKKKERWVPDHVKNPWFPKEKKKKSKEQIEADNFQFRDEKHILKEINHLFTIEQEKEDNEKLSAEELEKKNGLSKQELEQMNFLSEKQIQYVQKIIQENKLKPSQFLGPGGMVISQKVKNRLGLEDESEDENENEKNQQNQENNGKQDKQKQVQQQSDNNNKIEKIEMLNNVSGLVQDIFAHGRNLRYIQISDMDNVAQIQIIVKRKHWKGKHGYQDMCSLIGVGSVINLDGYIGLSSFGKVSLFVEDFRVLDFPPVNEAIKNVNVFHFIKMYECGVISEKFLTRLLHCKIELVQLLQEKGRHLFDQYKLDQEDRLRGLGKYFKGSKLNKQYKVYLDVVAKVVSGTDVGVSRFRPPKIPQEFHNMLLNYENKYLKSFDCEYIDHSQKQIDNLLDILQFLPDQEDLERVNYIKQRKQPQIHWFLNQLKELWSVSAVQKKNPHIIDIGGGRGDLALSIAKAFPNVFITVIDINDKSLACGEEIAEKNQIRNINFKVCGVQDLQGKLAEIIQERKQKVEKYNLNQEYNEKLDLVVGLHPCGGLSDALLYFCYKNSLQFLICTCCFASLFELVPEEYFEVQKQFYFQEEDKKQICKNAEKHHQIYPMHVSCEFDQNEYIQQNDKWE</sequence>
<evidence type="ECO:0000259" key="2">
    <source>
        <dbReference type="Pfam" id="PF13679"/>
    </source>
</evidence>
<feature type="region of interest" description="Disordered" evidence="1">
    <location>
        <begin position="204"/>
        <end position="238"/>
    </location>
</feature>
<dbReference type="AlphaFoldDB" id="A0A0V0Q8Q4"/>
<dbReference type="InterPro" id="IPR012340">
    <property type="entry name" value="NA-bd_OB-fold"/>
</dbReference>
<proteinExistence type="predicted"/>
<dbReference type="PANTHER" id="PTHR13369:SF0">
    <property type="entry name" value="GLUTATHIONE S-TRANSFERASE C-TERMINAL DOMAIN-CONTAINING PROTEIN"/>
    <property type="match status" value="1"/>
</dbReference>
<feature type="region of interest" description="Disordered" evidence="1">
    <location>
        <begin position="45"/>
        <end position="108"/>
    </location>
</feature>
<organism evidence="3 4">
    <name type="scientific">Pseudocohnilembus persalinus</name>
    <name type="common">Ciliate</name>
    <dbReference type="NCBI Taxonomy" id="266149"/>
    <lineage>
        <taxon>Eukaryota</taxon>
        <taxon>Sar</taxon>
        <taxon>Alveolata</taxon>
        <taxon>Ciliophora</taxon>
        <taxon>Intramacronucleata</taxon>
        <taxon>Oligohymenophorea</taxon>
        <taxon>Scuticociliatia</taxon>
        <taxon>Philasterida</taxon>
        <taxon>Pseudocohnilembidae</taxon>
        <taxon>Pseudocohnilembus</taxon>
    </lineage>
</organism>
<dbReference type="Gene3D" id="2.40.50.140">
    <property type="entry name" value="Nucleic acid-binding proteins"/>
    <property type="match status" value="1"/>
</dbReference>
<dbReference type="CDD" id="cd02440">
    <property type="entry name" value="AdoMet_MTases"/>
    <property type="match status" value="1"/>
</dbReference>
<dbReference type="SUPFAM" id="SSF53335">
    <property type="entry name" value="S-adenosyl-L-methionine-dependent methyltransferases"/>
    <property type="match status" value="1"/>
</dbReference>
<dbReference type="SUPFAM" id="SSF50249">
    <property type="entry name" value="Nucleic acid-binding proteins"/>
    <property type="match status" value="1"/>
</dbReference>
<dbReference type="InParanoid" id="A0A0V0Q8Q4"/>
<evidence type="ECO:0000313" key="4">
    <source>
        <dbReference type="Proteomes" id="UP000054937"/>
    </source>
</evidence>
<feature type="domain" description="Methyltransferase" evidence="2">
    <location>
        <begin position="495"/>
        <end position="644"/>
    </location>
</feature>
<protein>
    <submittedName>
        <fullName evidence="3">Nucleic acid-binding, OB-fold</fullName>
    </submittedName>
</protein>
<keyword evidence="4" id="KW-1185">Reference proteome</keyword>
<dbReference type="GO" id="GO:0005737">
    <property type="term" value="C:cytoplasm"/>
    <property type="evidence" value="ECO:0007669"/>
    <property type="project" value="TreeGrafter"/>
</dbReference>
<dbReference type="OrthoDB" id="371224at2759"/>
<evidence type="ECO:0000256" key="1">
    <source>
        <dbReference type="SAM" id="MobiDB-lite"/>
    </source>
</evidence>
<dbReference type="Pfam" id="PF13679">
    <property type="entry name" value="Methyltransf_32"/>
    <property type="match status" value="1"/>
</dbReference>
<gene>
    <name evidence="3" type="ORF">PPERSA_02756</name>
</gene>
<dbReference type="Gene3D" id="3.40.50.150">
    <property type="entry name" value="Vaccinia Virus protein VP39"/>
    <property type="match status" value="1"/>
</dbReference>
<feature type="region of interest" description="Disordered" evidence="1">
    <location>
        <begin position="1"/>
        <end position="25"/>
    </location>
</feature>
<accession>A0A0V0Q8Q4</accession>
<name>A0A0V0Q8Q4_PSEPJ</name>
<comment type="caution">
    <text evidence="3">The sequence shown here is derived from an EMBL/GenBank/DDBJ whole genome shotgun (WGS) entry which is preliminary data.</text>
</comment>